<feature type="non-terminal residue" evidence="4">
    <location>
        <position position="108"/>
    </location>
</feature>
<dbReference type="EMBL" id="OC867386">
    <property type="protein sequence ID" value="CAD7633480.1"/>
    <property type="molecule type" value="Genomic_DNA"/>
</dbReference>
<dbReference type="SUPFAM" id="SSF49854">
    <property type="entry name" value="Spermadhesin, CUB domain"/>
    <property type="match status" value="1"/>
</dbReference>
<dbReference type="InterPro" id="IPR052129">
    <property type="entry name" value="Spermadhesin-Link_domain"/>
</dbReference>
<dbReference type="Proteomes" id="UP000759131">
    <property type="component" value="Unassembled WGS sequence"/>
</dbReference>
<dbReference type="PANTHER" id="PTHR46908">
    <property type="entry name" value="CUBILIN-LIKE PROTEIN"/>
    <property type="match status" value="1"/>
</dbReference>
<dbReference type="PROSITE" id="PS01180">
    <property type="entry name" value="CUB"/>
    <property type="match status" value="1"/>
</dbReference>
<accession>A0A7R9Q5W4</accession>
<sequence>SLSLSSTIGCQTNYIEVYEGKEDLPTNRIIRICGDDNPAPIQSQGNVLLVKLVTNANNTSPGFRAQYSFNSQEMNATKQIMTSNLRPHITSDGSVYFPTDGILFRHNN</sequence>
<dbReference type="PANTHER" id="PTHR46908:SF8">
    <property type="entry name" value="C-TYPE LECTIN DOMAIN-CONTAINING PROTEIN"/>
    <property type="match status" value="1"/>
</dbReference>
<dbReference type="InterPro" id="IPR000859">
    <property type="entry name" value="CUB_dom"/>
</dbReference>
<reference evidence="4" key="1">
    <citation type="submission" date="2020-11" db="EMBL/GenBank/DDBJ databases">
        <authorList>
            <person name="Tran Van P."/>
        </authorList>
    </citation>
    <scope>NUCLEOTIDE SEQUENCE</scope>
</reference>
<name>A0A7R9Q5W4_9ACAR</name>
<evidence type="ECO:0000259" key="3">
    <source>
        <dbReference type="PROSITE" id="PS01180"/>
    </source>
</evidence>
<keyword evidence="1" id="KW-1015">Disulfide bond</keyword>
<evidence type="ECO:0000313" key="5">
    <source>
        <dbReference type="Proteomes" id="UP000759131"/>
    </source>
</evidence>
<dbReference type="OrthoDB" id="6512949at2759"/>
<feature type="non-terminal residue" evidence="4">
    <location>
        <position position="1"/>
    </location>
</feature>
<proteinExistence type="predicted"/>
<dbReference type="Pfam" id="PF00431">
    <property type="entry name" value="CUB"/>
    <property type="match status" value="1"/>
</dbReference>
<feature type="domain" description="CUB" evidence="3">
    <location>
        <begin position="1"/>
        <end position="70"/>
    </location>
</feature>
<gene>
    <name evidence="4" type="ORF">OSB1V03_LOCUS13877</name>
</gene>
<protein>
    <recommendedName>
        <fullName evidence="3">CUB domain-containing protein</fullName>
    </recommendedName>
</protein>
<dbReference type="Gene3D" id="2.60.120.290">
    <property type="entry name" value="Spermadhesin, CUB domain"/>
    <property type="match status" value="1"/>
</dbReference>
<dbReference type="EMBL" id="CAJPIZ010012811">
    <property type="protein sequence ID" value="CAG2113910.1"/>
    <property type="molecule type" value="Genomic_DNA"/>
</dbReference>
<dbReference type="AlphaFoldDB" id="A0A7R9Q5W4"/>
<dbReference type="InterPro" id="IPR035914">
    <property type="entry name" value="Sperma_CUB_dom_sf"/>
</dbReference>
<comment type="caution">
    <text evidence="2">Lacks conserved residue(s) required for the propagation of feature annotation.</text>
</comment>
<evidence type="ECO:0000256" key="1">
    <source>
        <dbReference type="ARBA" id="ARBA00023157"/>
    </source>
</evidence>
<organism evidence="4">
    <name type="scientific">Medioppia subpectinata</name>
    <dbReference type="NCBI Taxonomy" id="1979941"/>
    <lineage>
        <taxon>Eukaryota</taxon>
        <taxon>Metazoa</taxon>
        <taxon>Ecdysozoa</taxon>
        <taxon>Arthropoda</taxon>
        <taxon>Chelicerata</taxon>
        <taxon>Arachnida</taxon>
        <taxon>Acari</taxon>
        <taxon>Acariformes</taxon>
        <taxon>Sarcoptiformes</taxon>
        <taxon>Oribatida</taxon>
        <taxon>Brachypylina</taxon>
        <taxon>Oppioidea</taxon>
        <taxon>Oppiidae</taxon>
        <taxon>Medioppia</taxon>
    </lineage>
</organism>
<dbReference type="CDD" id="cd00041">
    <property type="entry name" value="CUB"/>
    <property type="match status" value="1"/>
</dbReference>
<keyword evidence="5" id="KW-1185">Reference proteome</keyword>
<evidence type="ECO:0000313" key="4">
    <source>
        <dbReference type="EMBL" id="CAD7633480.1"/>
    </source>
</evidence>
<evidence type="ECO:0000256" key="2">
    <source>
        <dbReference type="PROSITE-ProRule" id="PRU00059"/>
    </source>
</evidence>